<accession>A0A2K9E2N2</accession>
<feature type="transmembrane region" description="Helical" evidence="5">
    <location>
        <begin position="167"/>
        <end position="186"/>
    </location>
</feature>
<dbReference type="Proteomes" id="UP000233534">
    <property type="component" value="Chromosome"/>
</dbReference>
<keyword evidence="4 5" id="KW-0472">Membrane</keyword>
<evidence type="ECO:0000313" key="6">
    <source>
        <dbReference type="EMBL" id="AUG58002.1"/>
    </source>
</evidence>
<comment type="subcellular location">
    <subcellularLocation>
        <location evidence="1">Membrane</location>
        <topology evidence="1">Multi-pass membrane protein</topology>
    </subcellularLocation>
</comment>
<evidence type="ECO:0000313" key="8">
    <source>
        <dbReference type="Proteomes" id="UP000233534"/>
    </source>
</evidence>
<dbReference type="EMBL" id="CP025197">
    <property type="protein sequence ID" value="AUG58002.1"/>
    <property type="molecule type" value="Genomic_DNA"/>
</dbReference>
<evidence type="ECO:0000256" key="1">
    <source>
        <dbReference type="ARBA" id="ARBA00004141"/>
    </source>
</evidence>
<gene>
    <name evidence="6" type="primary">cbiQ</name>
    <name evidence="7" type="ORF">B9R14_14760</name>
    <name evidence="6" type="ORF">HVS_10535</name>
</gene>
<dbReference type="Pfam" id="PF02361">
    <property type="entry name" value="CbiQ"/>
    <property type="match status" value="1"/>
</dbReference>
<keyword evidence="3 5" id="KW-1133">Transmembrane helix</keyword>
<dbReference type="EMBL" id="NEMB01000003">
    <property type="protein sequence ID" value="PQQ67893.1"/>
    <property type="molecule type" value="Genomic_DNA"/>
</dbReference>
<evidence type="ECO:0000256" key="5">
    <source>
        <dbReference type="SAM" id="Phobius"/>
    </source>
</evidence>
<evidence type="ECO:0000256" key="3">
    <source>
        <dbReference type="ARBA" id="ARBA00022989"/>
    </source>
</evidence>
<dbReference type="InterPro" id="IPR052770">
    <property type="entry name" value="Cobalt_transport_CbiQ"/>
</dbReference>
<evidence type="ECO:0000256" key="4">
    <source>
        <dbReference type="ARBA" id="ARBA00023136"/>
    </source>
</evidence>
<protein>
    <submittedName>
        <fullName evidence="6">Cobalt transport protein CbiQ</fullName>
    </submittedName>
</protein>
<proteinExistence type="predicted"/>
<dbReference type="PANTHER" id="PTHR43723">
    <property type="entry name" value="COBALT TRANSPORT PROTEIN CBIQ"/>
    <property type="match status" value="1"/>
</dbReference>
<reference evidence="6 8" key="1">
    <citation type="submission" date="2017-12" db="EMBL/GenBank/DDBJ databases">
        <title>Complete genome sequence of Herbivorax saccincola GGR1, a novel Cellulosome-producing hydrolytic bacterium in a thermophilic biogas plant, established by Illumina and Nanopore MinION sequencing.</title>
        <authorList>
            <person name="Pechtl A."/>
            <person name="Ruckert C."/>
            <person name="Koeck D.E."/>
            <person name="Maus I."/>
            <person name="Winkler A."/>
            <person name="Kalinowski J."/>
            <person name="Puhler A."/>
            <person name="Schwarz W.W."/>
            <person name="Zverlov V.V."/>
            <person name="Schluter A."/>
            <person name="Liebl W."/>
        </authorList>
    </citation>
    <scope>NUCLEOTIDE SEQUENCE [LARGE SCALE GENOMIC DNA]</scope>
    <source>
        <strain evidence="6">GGR1</strain>
        <strain evidence="8">SR1</strain>
    </source>
</reference>
<feature type="transmembrane region" description="Helical" evidence="5">
    <location>
        <begin position="96"/>
        <end position="117"/>
    </location>
</feature>
<dbReference type="AlphaFoldDB" id="A0A2K9E2N2"/>
<dbReference type="GO" id="GO:0006824">
    <property type="term" value="P:cobalt ion transport"/>
    <property type="evidence" value="ECO:0007669"/>
    <property type="project" value="TreeGrafter"/>
</dbReference>
<dbReference type="GO" id="GO:0043190">
    <property type="term" value="C:ATP-binding cassette (ABC) transporter complex"/>
    <property type="evidence" value="ECO:0007669"/>
    <property type="project" value="TreeGrafter"/>
</dbReference>
<feature type="transmembrane region" description="Helical" evidence="5">
    <location>
        <begin position="28"/>
        <end position="60"/>
    </location>
</feature>
<feature type="transmembrane region" description="Helical" evidence="5">
    <location>
        <begin position="216"/>
        <end position="234"/>
    </location>
</feature>
<dbReference type="CDD" id="cd16914">
    <property type="entry name" value="EcfT"/>
    <property type="match status" value="1"/>
</dbReference>
<dbReference type="OrthoDB" id="1952270at2"/>
<sequence length="235" mass="26416">MHHLAEIDNISITGNSVIHNLKAVSKMIFALFILISIVVSDSIVHIGGIMLILIGILVFSRIPLKTVGVLVLYPAFFSLVFALIMMQQSFEHGLIVIFKAVGAALNMILLITTTSYVDIFRVLSLFLPKLLVDIFLFTYRALFIFIDQIENLIKSMRLRGGYRAFNIFANLKNVAGAIGVMVIHSIDMSNRMYQIFSLRGYSGGIINWHEDKKFKLLDFLYVLISIIILAGVIVF</sequence>
<evidence type="ECO:0000313" key="7">
    <source>
        <dbReference type="EMBL" id="PQQ67893.1"/>
    </source>
</evidence>
<name>A0A2K9E2N2_9FIRM</name>
<keyword evidence="2 5" id="KW-0812">Transmembrane</keyword>
<organism evidence="6 8">
    <name type="scientific">Acetivibrio saccincola</name>
    <dbReference type="NCBI Taxonomy" id="1677857"/>
    <lineage>
        <taxon>Bacteria</taxon>
        <taxon>Bacillati</taxon>
        <taxon>Bacillota</taxon>
        <taxon>Clostridia</taxon>
        <taxon>Eubacteriales</taxon>
        <taxon>Oscillospiraceae</taxon>
        <taxon>Acetivibrio</taxon>
    </lineage>
</organism>
<dbReference type="KEGG" id="hsc:HVS_10535"/>
<feature type="transmembrane region" description="Helical" evidence="5">
    <location>
        <begin position="66"/>
        <end position="84"/>
    </location>
</feature>
<dbReference type="PANTHER" id="PTHR43723:SF1">
    <property type="entry name" value="COBALT TRANSPORT PROTEIN CBIQ"/>
    <property type="match status" value="1"/>
</dbReference>
<dbReference type="InterPro" id="IPR003339">
    <property type="entry name" value="ABC/ECF_trnsptr_transmembrane"/>
</dbReference>
<dbReference type="RefSeq" id="WP_101302036.1">
    <property type="nucleotide sequence ID" value="NZ_CP025197.1"/>
</dbReference>
<keyword evidence="8" id="KW-1185">Reference proteome</keyword>
<evidence type="ECO:0000313" key="9">
    <source>
        <dbReference type="Proteomes" id="UP000239720"/>
    </source>
</evidence>
<dbReference type="Proteomes" id="UP000239720">
    <property type="component" value="Unassembled WGS sequence"/>
</dbReference>
<reference evidence="7 9" key="2">
    <citation type="journal article" date="2018" name="Syst. Appl. Microbiol.">
        <title>Characterization and high-quality draft genome sequence of Herbivorax saccincola A7, an anaerobic, alkaliphilic, thermophilic, cellulolytic, and xylanolytic bacterium.</title>
        <authorList>
            <person name="Aikawa S."/>
            <person name="Baramee S."/>
            <person name="Sermsathanaswadi J."/>
            <person name="Thianheng P."/>
            <person name="Tachaapaikoon C."/>
            <person name="Shikata A."/>
            <person name="Waeonukul R."/>
            <person name="Pason P."/>
            <person name="Ratanakhanokchai K."/>
            <person name="Kosugi A."/>
        </authorList>
    </citation>
    <scope>NUCLEOTIDE SEQUENCE [LARGE SCALE GENOMIC DNA]</scope>
    <source>
        <strain evidence="7 9">A7</strain>
    </source>
</reference>
<feature type="transmembrane region" description="Helical" evidence="5">
    <location>
        <begin position="123"/>
        <end position="146"/>
    </location>
</feature>
<evidence type="ECO:0000256" key="2">
    <source>
        <dbReference type="ARBA" id="ARBA00022692"/>
    </source>
</evidence>